<evidence type="ECO:0000256" key="1">
    <source>
        <dbReference type="SAM" id="Phobius"/>
    </source>
</evidence>
<dbReference type="Gene3D" id="3.30.70.270">
    <property type="match status" value="1"/>
</dbReference>
<organism evidence="4">
    <name type="scientific">bioreactor metagenome</name>
    <dbReference type="NCBI Taxonomy" id="1076179"/>
    <lineage>
        <taxon>unclassified sequences</taxon>
        <taxon>metagenomes</taxon>
        <taxon>ecological metagenomes</taxon>
    </lineage>
</organism>
<accession>A0A644ZCR5</accession>
<dbReference type="Pfam" id="PF00990">
    <property type="entry name" value="GGDEF"/>
    <property type="match status" value="1"/>
</dbReference>
<feature type="transmembrane region" description="Helical" evidence="1">
    <location>
        <begin position="269"/>
        <end position="290"/>
    </location>
</feature>
<dbReference type="Gene3D" id="3.20.20.450">
    <property type="entry name" value="EAL domain"/>
    <property type="match status" value="1"/>
</dbReference>
<feature type="domain" description="GGDEF" evidence="3">
    <location>
        <begin position="266"/>
        <end position="399"/>
    </location>
</feature>
<dbReference type="InterPro" id="IPR000160">
    <property type="entry name" value="GGDEF_dom"/>
</dbReference>
<keyword evidence="1" id="KW-1133">Transmembrane helix</keyword>
<reference evidence="4" key="1">
    <citation type="submission" date="2019-08" db="EMBL/GenBank/DDBJ databases">
        <authorList>
            <person name="Kucharzyk K."/>
            <person name="Murdoch R.W."/>
            <person name="Higgins S."/>
            <person name="Loffler F."/>
        </authorList>
    </citation>
    <scope>NUCLEOTIDE SEQUENCE</scope>
</reference>
<feature type="transmembrane region" description="Helical" evidence="1">
    <location>
        <begin position="208"/>
        <end position="228"/>
    </location>
</feature>
<dbReference type="Pfam" id="PF00563">
    <property type="entry name" value="EAL"/>
    <property type="match status" value="1"/>
</dbReference>
<evidence type="ECO:0008006" key="5">
    <source>
        <dbReference type="Google" id="ProtNLM"/>
    </source>
</evidence>
<dbReference type="PANTHER" id="PTHR33121:SF70">
    <property type="entry name" value="SIGNALING PROTEIN YKOW"/>
    <property type="match status" value="1"/>
</dbReference>
<dbReference type="SMART" id="SM00052">
    <property type="entry name" value="EAL"/>
    <property type="match status" value="1"/>
</dbReference>
<evidence type="ECO:0000259" key="2">
    <source>
        <dbReference type="PROSITE" id="PS50883"/>
    </source>
</evidence>
<dbReference type="InterPro" id="IPR001633">
    <property type="entry name" value="EAL_dom"/>
</dbReference>
<gene>
    <name evidence="4" type="ORF">SDC9_85106</name>
</gene>
<dbReference type="InterPro" id="IPR050706">
    <property type="entry name" value="Cyclic-di-GMP_PDE-like"/>
</dbReference>
<dbReference type="PROSITE" id="PS50883">
    <property type="entry name" value="EAL"/>
    <property type="match status" value="1"/>
</dbReference>
<evidence type="ECO:0000259" key="3">
    <source>
        <dbReference type="PROSITE" id="PS50887"/>
    </source>
</evidence>
<dbReference type="PANTHER" id="PTHR33121">
    <property type="entry name" value="CYCLIC DI-GMP PHOSPHODIESTERASE PDEF"/>
    <property type="match status" value="1"/>
</dbReference>
<sequence>MLIENKYDNQVLQSISEMFNVDEVHLFDPEGEIIYSTSEQIIGWKVYESHPIYTFMMGDQSMLVEDIRRDTEDGLLYKFGYVKNADGSFLQLGILAEHIHEVLADFEITNLVHNISDRSDVKDVFYIDESYEVVASSIPSYIGWEIKDSQIGSEIAGKPAELQKIESTEDTYYSIAAPIVSDSEKIGTLLLRWPTGKTEAEVAQIVRFGASIFFIVIFTTGIILFYAYKKNKSNVKIAYYDELTGLRNSKFLMDYLDTALRHPNKRNKAVLLLNFVSFKTLNMTYGYMYGNEILKQIAFKIQEAVQSDEKLFRFDGDRFVVVFDDYEDQDELNKWADKLIRVFEEPIMIGSEKQYLDIQVALVEVNNNHTSADKMLQDATLTLSHIKDRTPIQKAFFNNAMEDNLQRQDKIVKVLREIVEGKDCPNFYLEFQPKLDLRSNEIIGFEALARLRMEELGQIGPDEFIALAEEKLLIFDLGHRILKLACTFIGKLQDAGYTDLTVAVNISGIQLLREDFLEKLQQSLCISNGHIASLEFEITESVLFDHYEQVNETLAEIKKMGITISLDDFGTGFSSFSRLEELNIDNVKIDKLFIDKITEMDEKNLIISDIISMSHKIGLEVIAEGVEDEQQKVYLRKHDCDIIQGYHLSKPLANDKALAFLSNFNQSS</sequence>
<dbReference type="InterPro" id="IPR035919">
    <property type="entry name" value="EAL_sf"/>
</dbReference>
<dbReference type="SUPFAM" id="SSF141868">
    <property type="entry name" value="EAL domain-like"/>
    <property type="match status" value="1"/>
</dbReference>
<dbReference type="CDD" id="cd01948">
    <property type="entry name" value="EAL"/>
    <property type="match status" value="1"/>
</dbReference>
<dbReference type="SMART" id="SM00267">
    <property type="entry name" value="GGDEF"/>
    <property type="match status" value="1"/>
</dbReference>
<dbReference type="GO" id="GO:0071111">
    <property type="term" value="F:cyclic-guanylate-specific phosphodiesterase activity"/>
    <property type="evidence" value="ECO:0007669"/>
    <property type="project" value="InterPro"/>
</dbReference>
<dbReference type="SUPFAM" id="SSF55073">
    <property type="entry name" value="Nucleotide cyclase"/>
    <property type="match status" value="1"/>
</dbReference>
<dbReference type="Gene3D" id="3.30.450.20">
    <property type="entry name" value="PAS domain"/>
    <property type="match status" value="1"/>
</dbReference>
<dbReference type="InterPro" id="IPR043128">
    <property type="entry name" value="Rev_trsase/Diguanyl_cyclase"/>
</dbReference>
<dbReference type="EMBL" id="VSSQ01008299">
    <property type="protein sequence ID" value="MPM38477.1"/>
    <property type="molecule type" value="Genomic_DNA"/>
</dbReference>
<name>A0A644ZCR5_9ZZZZ</name>
<dbReference type="NCBIfam" id="TIGR00254">
    <property type="entry name" value="GGDEF"/>
    <property type="match status" value="1"/>
</dbReference>
<keyword evidence="1" id="KW-0812">Transmembrane</keyword>
<dbReference type="CDD" id="cd01949">
    <property type="entry name" value="GGDEF"/>
    <property type="match status" value="1"/>
</dbReference>
<feature type="domain" description="EAL" evidence="2">
    <location>
        <begin position="408"/>
        <end position="665"/>
    </location>
</feature>
<protein>
    <recommendedName>
        <fullName evidence="5">Signaling protein</fullName>
    </recommendedName>
</protein>
<proteinExistence type="predicted"/>
<dbReference type="AlphaFoldDB" id="A0A644ZCR5"/>
<keyword evidence="1" id="KW-0472">Membrane</keyword>
<evidence type="ECO:0000313" key="4">
    <source>
        <dbReference type="EMBL" id="MPM38477.1"/>
    </source>
</evidence>
<dbReference type="InterPro" id="IPR029787">
    <property type="entry name" value="Nucleotide_cyclase"/>
</dbReference>
<dbReference type="PROSITE" id="PS50887">
    <property type="entry name" value="GGDEF"/>
    <property type="match status" value="1"/>
</dbReference>
<comment type="caution">
    <text evidence="4">The sequence shown here is derived from an EMBL/GenBank/DDBJ whole genome shotgun (WGS) entry which is preliminary data.</text>
</comment>